<dbReference type="EMBL" id="SACM01000001">
    <property type="protein sequence ID" value="RVT87699.1"/>
    <property type="molecule type" value="Genomic_DNA"/>
</dbReference>
<reference evidence="3 4" key="1">
    <citation type="submission" date="2019-01" db="EMBL/GenBank/DDBJ databases">
        <authorList>
            <person name="Chen W.-M."/>
        </authorList>
    </citation>
    <scope>NUCLEOTIDE SEQUENCE [LARGE SCALE GENOMIC DNA]</scope>
    <source>
        <strain evidence="3 4">CCP-18</strain>
    </source>
</reference>
<feature type="region of interest" description="Disordered" evidence="1">
    <location>
        <begin position="350"/>
        <end position="369"/>
    </location>
</feature>
<keyword evidence="2" id="KW-1133">Transmembrane helix</keyword>
<proteinExistence type="predicted"/>
<feature type="compositionally biased region" description="Low complexity" evidence="1">
    <location>
        <begin position="398"/>
        <end position="425"/>
    </location>
</feature>
<keyword evidence="2" id="KW-0812">Transmembrane</keyword>
<evidence type="ECO:0000256" key="2">
    <source>
        <dbReference type="SAM" id="Phobius"/>
    </source>
</evidence>
<feature type="compositionally biased region" description="Low complexity" evidence="1">
    <location>
        <begin position="453"/>
        <end position="473"/>
    </location>
</feature>
<dbReference type="OrthoDB" id="8878677at2"/>
<organism evidence="3 4">
    <name type="scientific">Inhella crocodyli</name>
    <dbReference type="NCBI Taxonomy" id="2499851"/>
    <lineage>
        <taxon>Bacteria</taxon>
        <taxon>Pseudomonadati</taxon>
        <taxon>Pseudomonadota</taxon>
        <taxon>Betaproteobacteria</taxon>
        <taxon>Burkholderiales</taxon>
        <taxon>Sphaerotilaceae</taxon>
        <taxon>Inhella</taxon>
    </lineage>
</organism>
<evidence type="ECO:0000256" key="1">
    <source>
        <dbReference type="SAM" id="MobiDB-lite"/>
    </source>
</evidence>
<feature type="region of interest" description="Disordered" evidence="1">
    <location>
        <begin position="390"/>
        <end position="479"/>
    </location>
</feature>
<gene>
    <name evidence="3" type="ORF">EOD73_01330</name>
</gene>
<feature type="region of interest" description="Disordered" evidence="1">
    <location>
        <begin position="214"/>
        <end position="239"/>
    </location>
</feature>
<sequence>MTALPRPPRDDLFLRCLVLAALVHVWLALTLGNRPGPVVPGSGGWGDLAITLQGLGGPLAEGQGDAEPTVWRDDGPLGDARSPRHGGRVRTQEPPPDTGPGAQRQGRWQSQEVAEAPDRPDDDASAAPEARDAKAVAPADVPPKPTEASTPPPADAEASPTPTRTLPTEAAPRPQLERAPAVEALKAPTAAELAPVTAAVALPDPLLRSLVDPNAPQALTRGTPAVTAPRSTLSGAELRPTTAQVDLPVPEPVLRALEAPSRLRTVARSQAPLAAPRPAPAASELAPVQARVDLPPDEPVLKSLGGSALPKPPVRRSAALEPLKAPAGADLAPVAARVDVPEPAPVLKTLASEGASPRRPARDAAARANVTAGTVAPNATAAALRPLDPLALPPAPASPSGASAAAPTTATATASATTSAGPGDAVPTPAPGPRLAAGSPDAGAQVGHDVATAPSASASAPPRPLNLSLPRANGPTARPSSGLLALLPAVPDTKSKLEKSLEEAQREDCRKAHADKGLLGAVPLALDSARGKGCKW</sequence>
<feature type="transmembrane region" description="Helical" evidence="2">
    <location>
        <begin position="12"/>
        <end position="32"/>
    </location>
</feature>
<feature type="region of interest" description="Disordered" evidence="1">
    <location>
        <begin position="59"/>
        <end position="182"/>
    </location>
</feature>
<evidence type="ECO:0000313" key="4">
    <source>
        <dbReference type="Proteomes" id="UP000288587"/>
    </source>
</evidence>
<evidence type="ECO:0000313" key="3">
    <source>
        <dbReference type="EMBL" id="RVT87699.1"/>
    </source>
</evidence>
<feature type="compositionally biased region" description="Pro residues" evidence="1">
    <location>
        <begin position="140"/>
        <end position="154"/>
    </location>
</feature>
<dbReference type="AlphaFoldDB" id="A0A3S2UXW3"/>
<protein>
    <submittedName>
        <fullName evidence="3">Uncharacterized protein</fullName>
    </submittedName>
</protein>
<name>A0A3S2UXW3_9BURK</name>
<dbReference type="RefSeq" id="WP_127680140.1">
    <property type="nucleotide sequence ID" value="NZ_SACM01000001.1"/>
</dbReference>
<keyword evidence="4" id="KW-1185">Reference proteome</keyword>
<comment type="caution">
    <text evidence="3">The sequence shown here is derived from an EMBL/GenBank/DDBJ whole genome shotgun (WGS) entry which is preliminary data.</text>
</comment>
<dbReference type="Proteomes" id="UP000288587">
    <property type="component" value="Unassembled WGS sequence"/>
</dbReference>
<keyword evidence="2" id="KW-0472">Membrane</keyword>
<accession>A0A3S2UXW3</accession>